<dbReference type="GO" id="GO:0005886">
    <property type="term" value="C:plasma membrane"/>
    <property type="evidence" value="ECO:0007669"/>
    <property type="project" value="UniProtKB-SubCell"/>
</dbReference>
<keyword evidence="4" id="KW-0762">Sugar transport</keyword>
<dbReference type="PROSITE" id="PS00371">
    <property type="entry name" value="PTS_EIIA_TYPE_1_HIS"/>
    <property type="match status" value="1"/>
</dbReference>
<organism evidence="16 17">
    <name type="scientific">Staphylococcus aureus subsp. aureus ST228</name>
    <dbReference type="NCBI Taxonomy" id="1074919"/>
    <lineage>
        <taxon>Bacteria</taxon>
        <taxon>Bacillati</taxon>
        <taxon>Bacillota</taxon>
        <taxon>Bacilli</taxon>
        <taxon>Bacillales</taxon>
        <taxon>Staphylococcaceae</taxon>
        <taxon>Staphylococcus</taxon>
    </lineage>
</organism>
<keyword evidence="5 16" id="KW-0808">Transferase</keyword>
<comment type="subcellular location">
    <subcellularLocation>
        <location evidence="1">Cell membrane</location>
        <topology evidence="1">Multi-pass membrane protein</topology>
    </subcellularLocation>
</comment>
<feature type="transmembrane region" description="Helical" evidence="12">
    <location>
        <begin position="254"/>
        <end position="276"/>
    </location>
</feature>
<feature type="transmembrane region" description="Helical" evidence="12">
    <location>
        <begin position="47"/>
        <end position="66"/>
    </location>
</feature>
<evidence type="ECO:0000313" key="17">
    <source>
        <dbReference type="Proteomes" id="UP000032744"/>
    </source>
</evidence>
<feature type="domain" description="PTS EIIC type-1" evidence="15">
    <location>
        <begin position="34"/>
        <end position="458"/>
    </location>
</feature>
<dbReference type="KEGG" id="saut:SAI1T1_2018900"/>
<keyword evidence="6" id="KW-0598">Phosphotransferase system</keyword>
<feature type="transmembrane region" description="Helical" evidence="12">
    <location>
        <begin position="213"/>
        <end position="233"/>
    </location>
</feature>
<evidence type="ECO:0000256" key="3">
    <source>
        <dbReference type="ARBA" id="ARBA00022475"/>
    </source>
</evidence>
<dbReference type="InterPro" id="IPR001127">
    <property type="entry name" value="PTS_EIIA_1_perm"/>
</dbReference>
<dbReference type="GO" id="GO:0055056">
    <property type="term" value="F:D-glucose transmembrane transporter activity"/>
    <property type="evidence" value="ECO:0007669"/>
    <property type="project" value="InterPro"/>
</dbReference>
<feature type="active site" description="Phosphocysteine intermediate; for EIIB activity" evidence="11">
    <location>
        <position position="491"/>
    </location>
</feature>
<keyword evidence="7 12" id="KW-0812">Transmembrane</keyword>
<feature type="transmembrane region" description="Helical" evidence="12">
    <location>
        <begin position="321"/>
        <end position="339"/>
    </location>
</feature>
<feature type="domain" description="PTS EIIA type-1" evidence="13">
    <location>
        <begin position="591"/>
        <end position="695"/>
    </location>
</feature>
<evidence type="ECO:0000259" key="14">
    <source>
        <dbReference type="PROSITE" id="PS51098"/>
    </source>
</evidence>
<dbReference type="PROSITE" id="PS01035">
    <property type="entry name" value="PTS_EIIB_TYPE_1_CYS"/>
    <property type="match status" value="1"/>
</dbReference>
<evidence type="ECO:0000256" key="9">
    <source>
        <dbReference type="ARBA" id="ARBA00022989"/>
    </source>
</evidence>
<dbReference type="KEGG" id="sauy:SAI8T7_1018880"/>
<evidence type="ECO:0000256" key="2">
    <source>
        <dbReference type="ARBA" id="ARBA00022448"/>
    </source>
</evidence>
<dbReference type="InterPro" id="IPR050429">
    <property type="entry name" value="PTS_Glucose_EIICBA"/>
</dbReference>
<dbReference type="InterPro" id="IPR011299">
    <property type="entry name" value="PTS_IIBC_glc"/>
</dbReference>
<gene>
    <name evidence="16" type="primary">glcB</name>
    <name evidence="16" type="ORF">SAI7S6_1018900</name>
</gene>
<dbReference type="NCBIfam" id="TIGR00826">
    <property type="entry name" value="EIIB_glc"/>
    <property type="match status" value="1"/>
</dbReference>
<dbReference type="Pfam" id="PF00358">
    <property type="entry name" value="PTS_EIIA_1"/>
    <property type="match status" value="1"/>
</dbReference>
<dbReference type="InterPro" id="IPR003352">
    <property type="entry name" value="PTS_EIIC"/>
</dbReference>
<dbReference type="InterPro" id="IPR011055">
    <property type="entry name" value="Dup_hybrid_motif"/>
</dbReference>
<evidence type="ECO:0000256" key="12">
    <source>
        <dbReference type="SAM" id="Phobius"/>
    </source>
</evidence>
<dbReference type="PROSITE" id="PS51093">
    <property type="entry name" value="PTS_EIIA_TYPE_1"/>
    <property type="match status" value="1"/>
</dbReference>
<keyword evidence="2" id="KW-0813">Transport</keyword>
<evidence type="ECO:0000259" key="13">
    <source>
        <dbReference type="PROSITE" id="PS51093"/>
    </source>
</evidence>
<sequence length="719" mass="78051">MSKQPYYENSLVCSCLLFLYMEAEIEIGDVYMFKKLFGQLQRIGKALMLPVAILPAAGILLAFGNAMHNEQLVEIAPWLKNDIIVMISSVMEAAGQVVFDNLPLLFAVGTALGLAGGDGVAALAALVGYLIMNATMGKVLHITIDDIFSYAKGAKELSQAAKEPAHALVLGIPTLQTGVFGGIIMGALAAWCYNKFYNITLPPFLGFFAGKRFVPIVTSVVAIATGVLLSFAWPPIQDGLNSLSNFLLNKNLTLTTFIFGIIERSLIPFGLHHIFYSPFWFEFGSYTNHAGELVRGDQRIWMAQLKDGVPFTAGAFTTGKYPFMMFGLPAAAFAIYKNARPERKKVVGGLMLSAGLTAFLTGITEPLEFSFLFVAPVLYGIHVLLAGTSFLVMHLLGVKIGMTFSGGFIDYILYGLLNWDRSHALLVIPVGIVYAIVYYFLFDFAIRKFKLKTPGREDEETEIRNSSVAKLPFDVLDAMGGKENIKHLDACITRLRVEVVDKSKVDVAGIKALGASGVLEVGNNMQAIFGPKSDQIKHDMAKIMSGEITKPSETTVTEEMSDEPVHVEALGTTDIYAPGVGQIIPLSEVPDQVFAGKMMGDGIGFIPEKGEIVAPFDGTVKTIFPTKHAIGLESESGVEVLIHIGIDTVKLNGEGFESLINVDEKVTQGQPLMKVNLAYLKAHAPSIVTPMIITNLENKELVIEDVQDADPGKLIMTVK</sequence>
<feature type="transmembrane region" description="Helical" evidence="12">
    <location>
        <begin position="400"/>
        <end position="417"/>
    </location>
</feature>
<dbReference type="NCBIfam" id="TIGR00830">
    <property type="entry name" value="PTBA"/>
    <property type="match status" value="1"/>
</dbReference>
<keyword evidence="9 12" id="KW-1133">Transmembrane helix</keyword>
<evidence type="ECO:0000256" key="11">
    <source>
        <dbReference type="PROSITE-ProRule" id="PRU00421"/>
    </source>
</evidence>
<evidence type="ECO:0000256" key="10">
    <source>
        <dbReference type="ARBA" id="ARBA00023136"/>
    </source>
</evidence>
<keyword evidence="8" id="KW-0418">Kinase</keyword>
<dbReference type="PANTHER" id="PTHR30009:SF20">
    <property type="entry name" value="PTS SYSTEM GLUCOSE-SPECIFIC EIICB COMPONENT-RELATED"/>
    <property type="match status" value="1"/>
</dbReference>
<keyword evidence="10 12" id="KW-0472">Membrane</keyword>
<dbReference type="Pfam" id="PF00367">
    <property type="entry name" value="PTS_EIIB"/>
    <property type="match status" value="1"/>
</dbReference>
<accession>A0A7U7F013</accession>
<dbReference type="NCBIfam" id="TIGR02002">
    <property type="entry name" value="PTS-II-BC-glcB"/>
    <property type="match status" value="1"/>
</dbReference>
<feature type="transmembrane region" description="Helical" evidence="12">
    <location>
        <begin position="423"/>
        <end position="442"/>
    </location>
</feature>
<evidence type="ECO:0000313" key="16">
    <source>
        <dbReference type="EMBL" id="CCJ23589.1"/>
    </source>
</evidence>
<evidence type="ECO:0000256" key="7">
    <source>
        <dbReference type="ARBA" id="ARBA00022692"/>
    </source>
</evidence>
<feature type="transmembrane region" description="Helical" evidence="12">
    <location>
        <begin position="369"/>
        <end position="393"/>
    </location>
</feature>
<evidence type="ECO:0000256" key="4">
    <source>
        <dbReference type="ARBA" id="ARBA00022597"/>
    </source>
</evidence>
<dbReference type="CDD" id="cd00212">
    <property type="entry name" value="PTS_IIB_glc"/>
    <property type="match status" value="1"/>
</dbReference>
<dbReference type="Gene3D" id="3.30.1360.60">
    <property type="entry name" value="Glucose permease domain IIB"/>
    <property type="match status" value="1"/>
</dbReference>
<feature type="transmembrane region" description="Helical" evidence="12">
    <location>
        <begin position="105"/>
        <end position="131"/>
    </location>
</feature>
<keyword evidence="3" id="KW-1003">Cell membrane</keyword>
<dbReference type="GO" id="GO:0016301">
    <property type="term" value="F:kinase activity"/>
    <property type="evidence" value="ECO:0007669"/>
    <property type="project" value="UniProtKB-KW"/>
</dbReference>
<dbReference type="SUPFAM" id="SSF55604">
    <property type="entry name" value="Glucose permease domain IIB"/>
    <property type="match status" value="1"/>
</dbReference>
<dbReference type="Gene3D" id="2.70.70.10">
    <property type="entry name" value="Glucose Permease (Domain IIA)"/>
    <property type="match status" value="1"/>
</dbReference>
<evidence type="ECO:0000256" key="8">
    <source>
        <dbReference type="ARBA" id="ARBA00022777"/>
    </source>
</evidence>
<dbReference type="FunFam" id="3.30.1360.60:FF:000001">
    <property type="entry name" value="PTS system glucose-specific IIBC component PtsG"/>
    <property type="match status" value="1"/>
</dbReference>
<dbReference type="GO" id="GO:0009401">
    <property type="term" value="P:phosphoenolpyruvate-dependent sugar phosphotransferase system"/>
    <property type="evidence" value="ECO:0007669"/>
    <property type="project" value="UniProtKB-KW"/>
</dbReference>
<reference evidence="16 17" key="1">
    <citation type="journal article" date="2012" name="PLoS ONE">
        <title>Short term evolution of a highly transmissible methicillin-resistant Staphylococcus aureus clone (ST228) in a tertiary care hospital.</title>
        <authorList>
            <person name="Vogel V."/>
            <person name="Falquet L."/>
            <person name="Calderon-Copete S.P."/>
            <person name="Basset P."/>
            <person name="Blanc D.S."/>
        </authorList>
    </citation>
    <scope>NUCLEOTIDE SEQUENCE [LARGE SCALE GENOMIC DNA]</scope>
    <source>
        <strain evidence="17">ST228/18412</strain>
    </source>
</reference>
<proteinExistence type="predicted"/>
<dbReference type="SUPFAM" id="SSF51261">
    <property type="entry name" value="Duplicated hybrid motif"/>
    <property type="match status" value="1"/>
</dbReference>
<evidence type="ECO:0000256" key="1">
    <source>
        <dbReference type="ARBA" id="ARBA00004651"/>
    </source>
</evidence>
<dbReference type="PROSITE" id="PS51098">
    <property type="entry name" value="PTS_EIIB_TYPE_1"/>
    <property type="match status" value="1"/>
</dbReference>
<dbReference type="KEGG" id="sauq:SAI4T8_1018910"/>
<dbReference type="AlphaFoldDB" id="A0A7U7F013"/>
<feature type="transmembrane region" description="Helical" evidence="12">
    <location>
        <begin position="167"/>
        <end position="193"/>
    </location>
</feature>
<name>A0A7U7F013_STAAU</name>
<dbReference type="InterPro" id="IPR013013">
    <property type="entry name" value="PTS_EIIC_1"/>
</dbReference>
<dbReference type="KEGG" id="sauj:SAI2T2_1018910"/>
<dbReference type="InterPro" id="IPR018113">
    <property type="entry name" value="PTrfase_EIIB_Cys"/>
</dbReference>
<dbReference type="EMBL" id="HE579071">
    <property type="protein sequence ID" value="CCJ23589.1"/>
    <property type="molecule type" value="Genomic_DNA"/>
</dbReference>
<dbReference type="GO" id="GO:0090563">
    <property type="term" value="F:protein-phosphocysteine-sugar phosphotransferase activity"/>
    <property type="evidence" value="ECO:0007669"/>
    <property type="project" value="TreeGrafter"/>
</dbReference>
<dbReference type="PANTHER" id="PTHR30009">
    <property type="entry name" value="CYTOCHROME C-TYPE SYNTHESIS PROTEIN AND PTS TRANSMEMBRANE COMPONENT"/>
    <property type="match status" value="1"/>
</dbReference>
<dbReference type="KEGG" id="sauw:SAI5S5_1018840"/>
<feature type="domain" description="PTS EIIB type-1" evidence="14">
    <location>
        <begin position="469"/>
        <end position="550"/>
    </location>
</feature>
<dbReference type="FunFam" id="2.70.70.10:FF:000001">
    <property type="entry name" value="PTS system glucose-specific IIA component"/>
    <property type="match status" value="1"/>
</dbReference>
<dbReference type="Proteomes" id="UP000032744">
    <property type="component" value="Chromosome"/>
</dbReference>
<dbReference type="PROSITE" id="PS51103">
    <property type="entry name" value="PTS_EIIC_TYPE_1"/>
    <property type="match status" value="1"/>
</dbReference>
<dbReference type="Pfam" id="PF02378">
    <property type="entry name" value="PTS_EIIC"/>
    <property type="match status" value="1"/>
</dbReference>
<dbReference type="GO" id="GO:0008982">
    <property type="term" value="F:protein-N(PI)-phosphohistidine-sugar phosphotransferase activity"/>
    <property type="evidence" value="ECO:0007669"/>
    <property type="project" value="InterPro"/>
</dbReference>
<dbReference type="EC" id="2.7.1.69" evidence="16"/>
<evidence type="ECO:0000256" key="5">
    <source>
        <dbReference type="ARBA" id="ARBA00022679"/>
    </source>
</evidence>
<dbReference type="KEGG" id="saux:SAI6T6_1018840"/>
<evidence type="ECO:0000256" key="6">
    <source>
        <dbReference type="ARBA" id="ARBA00022683"/>
    </source>
</evidence>
<dbReference type="GO" id="GO:1904659">
    <property type="term" value="P:D-glucose transmembrane transport"/>
    <property type="evidence" value="ECO:0007669"/>
    <property type="project" value="InterPro"/>
</dbReference>
<dbReference type="InterPro" id="IPR001996">
    <property type="entry name" value="PTS_IIB_1"/>
</dbReference>
<dbReference type="InterPro" id="IPR036878">
    <property type="entry name" value="Glu_permease_IIB"/>
</dbReference>
<protein>
    <submittedName>
        <fullName evidence="16">PTS family glucose/glucoside (Glc) porter component IIABC</fullName>
        <ecNumber evidence="16">2.7.1.69</ecNumber>
    </submittedName>
</protein>
<evidence type="ECO:0000259" key="15">
    <source>
        <dbReference type="PROSITE" id="PS51103"/>
    </source>
</evidence>
<dbReference type="KEGG" id="sauv:SAI7S6_1018900"/>
<dbReference type="KEGG" id="sauk:SAI3T3_1018900"/>